<name>A0A967F183_9PROT</name>
<evidence type="ECO:0000256" key="5">
    <source>
        <dbReference type="SAM" id="SignalP"/>
    </source>
</evidence>
<dbReference type="PANTHER" id="PTHR11851:SF49">
    <property type="entry name" value="MITOCHONDRIAL-PROCESSING PEPTIDASE SUBUNIT ALPHA"/>
    <property type="match status" value="1"/>
</dbReference>
<comment type="caution">
    <text evidence="8">The sequence shown here is derived from an EMBL/GenBank/DDBJ whole genome shotgun (WGS) entry which is preliminary data.</text>
</comment>
<dbReference type="InterPro" id="IPR001431">
    <property type="entry name" value="Pept_M16_Zn_BS"/>
</dbReference>
<comment type="similarity">
    <text evidence="2 4">Belongs to the peptidase M16 family.</text>
</comment>
<keyword evidence="9" id="KW-1185">Reference proteome</keyword>
<dbReference type="RefSeq" id="WP_167228513.1">
    <property type="nucleotide sequence ID" value="NZ_JAAQPH010000019.1"/>
</dbReference>
<evidence type="ECO:0000256" key="4">
    <source>
        <dbReference type="RuleBase" id="RU004447"/>
    </source>
</evidence>
<reference evidence="8" key="1">
    <citation type="submission" date="2020-03" db="EMBL/GenBank/DDBJ databases">
        <title>Genome of Pelagibius litoralis DSM 21314T.</title>
        <authorList>
            <person name="Wang G."/>
        </authorList>
    </citation>
    <scope>NUCLEOTIDE SEQUENCE</scope>
    <source>
        <strain evidence="8">DSM 21314</strain>
    </source>
</reference>
<dbReference type="PANTHER" id="PTHR11851">
    <property type="entry name" value="METALLOPROTEASE"/>
    <property type="match status" value="1"/>
</dbReference>
<protein>
    <submittedName>
        <fullName evidence="8">Insulinase family protein</fullName>
    </submittedName>
</protein>
<dbReference type="GO" id="GO:0046872">
    <property type="term" value="F:metal ion binding"/>
    <property type="evidence" value="ECO:0007669"/>
    <property type="project" value="InterPro"/>
</dbReference>
<keyword evidence="3" id="KW-0378">Hydrolase</keyword>
<evidence type="ECO:0000256" key="2">
    <source>
        <dbReference type="ARBA" id="ARBA00007261"/>
    </source>
</evidence>
<dbReference type="AlphaFoldDB" id="A0A967F183"/>
<keyword evidence="3" id="KW-0482">Metalloprotease</keyword>
<dbReference type="Gene3D" id="3.30.830.10">
    <property type="entry name" value="Metalloenzyme, LuxS/M16 peptidase-like"/>
    <property type="match status" value="2"/>
</dbReference>
<evidence type="ECO:0000256" key="3">
    <source>
        <dbReference type="ARBA" id="ARBA00023049"/>
    </source>
</evidence>
<feature type="chain" id="PRO_5037079739" evidence="5">
    <location>
        <begin position="23"/>
        <end position="453"/>
    </location>
</feature>
<dbReference type="PROSITE" id="PS00143">
    <property type="entry name" value="INSULINASE"/>
    <property type="match status" value="1"/>
</dbReference>
<proteinExistence type="inferred from homology"/>
<gene>
    <name evidence="8" type="ORF">HBA54_21445</name>
</gene>
<accession>A0A967F183</accession>
<dbReference type="InterPro" id="IPR050361">
    <property type="entry name" value="MPP/UQCRC_Complex"/>
</dbReference>
<comment type="cofactor">
    <cofactor evidence="1">
        <name>Zn(2+)</name>
        <dbReference type="ChEBI" id="CHEBI:29105"/>
    </cofactor>
</comment>
<evidence type="ECO:0000256" key="1">
    <source>
        <dbReference type="ARBA" id="ARBA00001947"/>
    </source>
</evidence>
<dbReference type="GO" id="GO:0006508">
    <property type="term" value="P:proteolysis"/>
    <property type="evidence" value="ECO:0007669"/>
    <property type="project" value="InterPro"/>
</dbReference>
<dbReference type="Pfam" id="PF05193">
    <property type="entry name" value="Peptidase_M16_C"/>
    <property type="match status" value="1"/>
</dbReference>
<dbReference type="InterPro" id="IPR011249">
    <property type="entry name" value="Metalloenz_LuxS/M16"/>
</dbReference>
<feature type="domain" description="Peptidase M16 C-terminal" evidence="7">
    <location>
        <begin position="202"/>
        <end position="382"/>
    </location>
</feature>
<evidence type="ECO:0000313" key="9">
    <source>
        <dbReference type="Proteomes" id="UP000761264"/>
    </source>
</evidence>
<dbReference type="Proteomes" id="UP000761264">
    <property type="component" value="Unassembled WGS sequence"/>
</dbReference>
<keyword evidence="5" id="KW-0732">Signal</keyword>
<feature type="domain" description="Peptidase M16 N-terminal" evidence="6">
    <location>
        <begin position="48"/>
        <end position="192"/>
    </location>
</feature>
<dbReference type="SUPFAM" id="SSF63411">
    <property type="entry name" value="LuxS/MPP-like metallohydrolase"/>
    <property type="match status" value="2"/>
</dbReference>
<keyword evidence="3" id="KW-0645">Protease</keyword>
<feature type="signal peptide" evidence="5">
    <location>
        <begin position="1"/>
        <end position="22"/>
    </location>
</feature>
<evidence type="ECO:0000313" key="8">
    <source>
        <dbReference type="EMBL" id="NIA71168.1"/>
    </source>
</evidence>
<dbReference type="InterPro" id="IPR007863">
    <property type="entry name" value="Peptidase_M16_C"/>
</dbReference>
<dbReference type="EMBL" id="JAAQPH010000019">
    <property type="protein sequence ID" value="NIA71168.1"/>
    <property type="molecule type" value="Genomic_DNA"/>
</dbReference>
<dbReference type="InterPro" id="IPR011765">
    <property type="entry name" value="Pept_M16_N"/>
</dbReference>
<evidence type="ECO:0000259" key="7">
    <source>
        <dbReference type="Pfam" id="PF05193"/>
    </source>
</evidence>
<sequence length="453" mass="49441">MKSLARVGRFLALGLLALSVQTAVQPGSAAAKVFDPVSFTLDNGLQVVVVVNRRAPIVYHSVWYRVGAADEQAGESGLAHFLEHLMFKGTESLAPGEFSEIIAANGGRENAFTSWDYTAYFQTVAADRLEIMMQHEADRMTNLVLSDAVVNPERDVVREERRSRIDNEPRGQLGEIIRATQFLNHPYRIPIIGWDHEIEELSTEAALRFYKRWYAPNNAILIIAGDVDPVEVRRLAETYYGPIPAGEFPPRQRVAEPPQNAAREVTMSSPRVREPSVSISYLAPSYRQAEGAEAYALQVLSEILGGGATSRLYSRLVVEQATAASAGAGYSPMAYDYTTFDFYGAPRPGGEIEAVEAALRAEIAVLLENGVSEAEVAAAKKRMAASAVFARDNLRTAPRIIGTALTTGGSLEAIEAWPERIEAVTAEEVNAALKKVLRSEQSVTGYLLPKPTT</sequence>
<organism evidence="8 9">
    <name type="scientific">Pelagibius litoralis</name>
    <dbReference type="NCBI Taxonomy" id="374515"/>
    <lineage>
        <taxon>Bacteria</taxon>
        <taxon>Pseudomonadati</taxon>
        <taxon>Pseudomonadota</taxon>
        <taxon>Alphaproteobacteria</taxon>
        <taxon>Rhodospirillales</taxon>
        <taxon>Rhodovibrionaceae</taxon>
        <taxon>Pelagibius</taxon>
    </lineage>
</organism>
<dbReference type="GO" id="GO:0004222">
    <property type="term" value="F:metalloendopeptidase activity"/>
    <property type="evidence" value="ECO:0007669"/>
    <property type="project" value="InterPro"/>
</dbReference>
<evidence type="ECO:0000259" key="6">
    <source>
        <dbReference type="Pfam" id="PF00675"/>
    </source>
</evidence>
<dbReference type="Pfam" id="PF00675">
    <property type="entry name" value="Peptidase_M16"/>
    <property type="match status" value="1"/>
</dbReference>